<gene>
    <name evidence="3" type="ORF">JX265_007325</name>
</gene>
<dbReference type="Gene3D" id="1.10.287.510">
    <property type="entry name" value="Helix hairpin bin"/>
    <property type="match status" value="1"/>
</dbReference>
<dbReference type="SUPFAM" id="SSF57997">
    <property type="entry name" value="Tropomyosin"/>
    <property type="match status" value="1"/>
</dbReference>
<dbReference type="GO" id="GO:0003682">
    <property type="term" value="F:chromatin binding"/>
    <property type="evidence" value="ECO:0007669"/>
    <property type="project" value="TreeGrafter"/>
</dbReference>
<feature type="compositionally biased region" description="Acidic residues" evidence="1">
    <location>
        <begin position="394"/>
        <end position="405"/>
    </location>
</feature>
<feature type="region of interest" description="Disordered" evidence="1">
    <location>
        <begin position="346"/>
        <end position="412"/>
    </location>
</feature>
<dbReference type="GO" id="GO:0007076">
    <property type="term" value="P:mitotic chromosome condensation"/>
    <property type="evidence" value="ECO:0007669"/>
    <property type="project" value="TreeGrafter"/>
</dbReference>
<feature type="compositionally biased region" description="Low complexity" evidence="1">
    <location>
        <begin position="70"/>
        <end position="82"/>
    </location>
</feature>
<feature type="compositionally biased region" description="Polar residues" evidence="1">
    <location>
        <begin position="32"/>
        <end position="43"/>
    </location>
</feature>
<feature type="compositionally biased region" description="Basic and acidic residues" evidence="1">
    <location>
        <begin position="210"/>
        <end position="219"/>
    </location>
</feature>
<protein>
    <recommendedName>
        <fullName evidence="2">GRIP domain-containing protein</fullName>
    </recommendedName>
</protein>
<feature type="compositionally biased region" description="Low complexity" evidence="1">
    <location>
        <begin position="1133"/>
        <end position="1169"/>
    </location>
</feature>
<feature type="compositionally biased region" description="Basic and acidic residues" evidence="1">
    <location>
        <begin position="383"/>
        <end position="393"/>
    </location>
</feature>
<feature type="region of interest" description="Disordered" evidence="1">
    <location>
        <begin position="491"/>
        <end position="677"/>
    </location>
</feature>
<evidence type="ECO:0000256" key="1">
    <source>
        <dbReference type="SAM" id="MobiDB-lite"/>
    </source>
</evidence>
<feature type="compositionally biased region" description="Low complexity" evidence="1">
    <location>
        <begin position="615"/>
        <end position="630"/>
    </location>
</feature>
<proteinExistence type="predicted"/>
<dbReference type="Gene3D" id="1.20.58.60">
    <property type="match status" value="1"/>
</dbReference>
<feature type="region of interest" description="Disordered" evidence="1">
    <location>
        <begin position="1"/>
        <end position="82"/>
    </location>
</feature>
<feature type="compositionally biased region" description="Basic and acidic residues" evidence="1">
    <location>
        <begin position="59"/>
        <end position="69"/>
    </location>
</feature>
<dbReference type="AlphaFoldDB" id="A0A9P9WK56"/>
<dbReference type="GO" id="GO:0000785">
    <property type="term" value="C:chromatin"/>
    <property type="evidence" value="ECO:0007669"/>
    <property type="project" value="TreeGrafter"/>
</dbReference>
<evidence type="ECO:0000313" key="3">
    <source>
        <dbReference type="EMBL" id="KAI1867523.1"/>
    </source>
</evidence>
<feature type="compositionally biased region" description="Polar residues" evidence="1">
    <location>
        <begin position="116"/>
        <end position="137"/>
    </location>
</feature>
<dbReference type="InterPro" id="IPR000237">
    <property type="entry name" value="GRIP_dom"/>
</dbReference>
<dbReference type="GO" id="GO:0000793">
    <property type="term" value="C:condensed chromosome"/>
    <property type="evidence" value="ECO:0007669"/>
    <property type="project" value="TreeGrafter"/>
</dbReference>
<feature type="compositionally biased region" description="Basic and acidic residues" evidence="1">
    <location>
        <begin position="553"/>
        <end position="568"/>
    </location>
</feature>
<dbReference type="Pfam" id="PF01465">
    <property type="entry name" value="GRIP"/>
    <property type="match status" value="1"/>
</dbReference>
<feature type="compositionally biased region" description="Basic and acidic residues" evidence="1">
    <location>
        <begin position="519"/>
        <end position="535"/>
    </location>
</feature>
<dbReference type="Gene3D" id="1.10.287.1490">
    <property type="match status" value="1"/>
</dbReference>
<comment type="caution">
    <text evidence="3">The sequence shown here is derived from an EMBL/GenBank/DDBJ whole genome shotgun (WGS) entry which is preliminary data.</text>
</comment>
<reference evidence="3" key="1">
    <citation type="submission" date="2021-03" db="EMBL/GenBank/DDBJ databases">
        <title>Revisited historic fungal species revealed as producer of novel bioactive compounds through whole genome sequencing and comparative genomics.</title>
        <authorList>
            <person name="Vignolle G.A."/>
            <person name="Hochenegger N."/>
            <person name="Mach R.L."/>
            <person name="Mach-Aigner A.R."/>
            <person name="Javad Rahimi M."/>
            <person name="Salim K.A."/>
            <person name="Chan C.M."/>
            <person name="Lim L.B.L."/>
            <person name="Cai F."/>
            <person name="Druzhinina I.S."/>
            <person name="U'Ren J.M."/>
            <person name="Derntl C."/>
        </authorList>
    </citation>
    <scope>NUCLEOTIDE SEQUENCE</scope>
    <source>
        <strain evidence="3">TUCIM 5799</strain>
    </source>
</reference>
<accession>A0A9P9WK56</accession>
<feature type="compositionally biased region" description="Basic and acidic residues" evidence="1">
    <location>
        <begin position="644"/>
        <end position="674"/>
    </location>
</feature>
<name>A0A9P9WK56_9PEZI</name>
<dbReference type="EMBL" id="JAFIMR010000018">
    <property type="protein sequence ID" value="KAI1867523.1"/>
    <property type="molecule type" value="Genomic_DNA"/>
</dbReference>
<dbReference type="GO" id="GO:0000796">
    <property type="term" value="C:condensin complex"/>
    <property type="evidence" value="ECO:0007669"/>
    <property type="project" value="TreeGrafter"/>
</dbReference>
<feature type="region of interest" description="Disordered" evidence="1">
    <location>
        <begin position="1132"/>
        <end position="1169"/>
    </location>
</feature>
<evidence type="ECO:0000259" key="2">
    <source>
        <dbReference type="PROSITE" id="PS50913"/>
    </source>
</evidence>
<sequence length="1227" mass="135352">MANTWRIWLPRQLSPASTTLRPRSGCPDAGNASASKRPAQQPTPKSPSLAWSYTPNYRPGHEHSTKPHDNNPTAAARDAAAHGYNADRGLASTMFQRFKSAIDRTIAEEQARQKAASDQPTPSGTRPRSVSRTNSAKDSPAKRRPKKPAQDVSNGDGLPNPDPAVFEAAFALDEEEAEAKETDEKPAVAQDDATTAEKADGLATDGAESNGDRVDKPAKSPEAAGPAASTAQPVPSAELPAEVKAKLRKLDKLEKTYPELLRSYRIAHGRATSIEPFERALRENTPLTSIKDPAALLEYLNQLNLKGDMVMDEFKRVSAEKESFKKKYEDADKELVQLRDELATLKAARSEASPSQVAGAGETKAEDEPKEPASPSAAQPADGKTKSPDAGKDESEDMFSYEDEIPQLQAEVASKTEEIAQLKSEIGNLKEELSVAKEHSAGLVENLEVATRELSEVRDKSAVQGSLQTQLDARNTEIQTLTEKIEQLTSQLRDVESSLEKERTTSAETTKQNKSAIKAAEDEKAEQQSKFKELAQAKSNLETKIVGLTSEIESLKKSKTESLEKIEQLNKQIQDAPPPSPATTAAPSESLEVPPTPSTTGASKKKNNKKKKKGGASSAAGASTPTAASEQPPPSPAEPPETASLREELTKLKDEISQKDTQIDRLSKQRKTEEDLREEIETIQETLLSIGHDHTDAKDKIKQLESERASLKERIAELEAEVASFTSNTEASSKLQSELDTMKSEFDALKAKSQTLTSDLGAAQQLAQSRYKDLTDLREVLSKAQPELKSLRQDSAALKTTREELATKQTEIRNLEKREKELKMEVARVQRIAADREGDIRNLNDRIAAEGKTRAKLEDEKRVAGRDFRRSEAEKIELSAKAEKAARELESLQSELAGVKPKIKTLEDQVEALQRERDSLKEEADLKTAQYNSAQGLMGSMRDQTAELSVQLKEARGQAESLEEELAEVQKHLQERTREGETMRRMVNEVDSRADAKVREMRARLDAAVEERDRIEDEASTLGRRRARESEDLKAKVRELERDVKTLGSEKDDLEAREREWRRRREELEQVEQKANAEVEDMRTAVANLRSALDSSEVQVREAEKQKGDLRKLLDEARSRYEKLNKELRTAQGRLAGGSASNLAGSGRSSIDSSRSGTPINGGAAAPAGQPAVDTMYLKTILLQFLEVKDEKVRSQLVPVLGKLLRFDRSDEQKWINAVHSLAKSGR</sequence>
<feature type="region of interest" description="Disordered" evidence="1">
    <location>
        <begin position="108"/>
        <end position="240"/>
    </location>
</feature>
<organism evidence="3 4">
    <name type="scientific">Neoarthrinium moseri</name>
    <dbReference type="NCBI Taxonomy" id="1658444"/>
    <lineage>
        <taxon>Eukaryota</taxon>
        <taxon>Fungi</taxon>
        <taxon>Dikarya</taxon>
        <taxon>Ascomycota</taxon>
        <taxon>Pezizomycotina</taxon>
        <taxon>Sordariomycetes</taxon>
        <taxon>Xylariomycetidae</taxon>
        <taxon>Amphisphaeriales</taxon>
        <taxon>Apiosporaceae</taxon>
        <taxon>Neoarthrinium</taxon>
    </lineage>
</organism>
<feature type="compositionally biased region" description="Basic residues" evidence="1">
    <location>
        <begin position="603"/>
        <end position="614"/>
    </location>
</feature>
<dbReference type="PANTHER" id="PTHR43941">
    <property type="entry name" value="STRUCTURAL MAINTENANCE OF CHROMOSOMES PROTEIN 2"/>
    <property type="match status" value="1"/>
</dbReference>
<dbReference type="SMART" id="SM00755">
    <property type="entry name" value="Grip"/>
    <property type="match status" value="1"/>
</dbReference>
<dbReference type="Proteomes" id="UP000829685">
    <property type="component" value="Unassembled WGS sequence"/>
</dbReference>
<feature type="domain" description="GRIP" evidence="2">
    <location>
        <begin position="1168"/>
        <end position="1218"/>
    </location>
</feature>
<feature type="compositionally biased region" description="Polar residues" evidence="1">
    <location>
        <begin position="506"/>
        <end position="515"/>
    </location>
</feature>
<evidence type="ECO:0000313" key="4">
    <source>
        <dbReference type="Proteomes" id="UP000829685"/>
    </source>
</evidence>
<dbReference type="PROSITE" id="PS50913">
    <property type="entry name" value="GRIP"/>
    <property type="match status" value="1"/>
</dbReference>
<keyword evidence="4" id="KW-1185">Reference proteome</keyword>
<feature type="compositionally biased region" description="Basic and acidic residues" evidence="1">
    <location>
        <begin position="493"/>
        <end position="505"/>
    </location>
</feature>
<dbReference type="PANTHER" id="PTHR43941:SF1">
    <property type="entry name" value="STRUCTURAL MAINTENANCE OF CHROMOSOMES PROTEIN 2"/>
    <property type="match status" value="1"/>
</dbReference>